<reference evidence="2 3" key="1">
    <citation type="submission" date="2019-07" db="EMBL/GenBank/DDBJ databases">
        <title>Analysis of the biochemical properties, biological activity and biotechnological potential of siderophores and biosurfactants produced by Antarctic psychrotolerant bacteria.</title>
        <authorList>
            <person name="Styczynski M."/>
            <person name="Krucon T."/>
            <person name="Decewicz P."/>
            <person name="Dziewit L."/>
        </authorList>
    </citation>
    <scope>NUCLEOTIDE SEQUENCE [LARGE SCALE GENOMIC DNA]</scope>
    <source>
        <strain evidence="2 3">ANT_H27</strain>
    </source>
</reference>
<name>A0A5B0EDN0_9MICC</name>
<dbReference type="EMBL" id="VOBL01000008">
    <property type="protein sequence ID" value="KAA0977157.1"/>
    <property type="molecule type" value="Genomic_DNA"/>
</dbReference>
<comment type="caution">
    <text evidence="2">The sequence shown here is derived from an EMBL/GenBank/DDBJ whole genome shotgun (WGS) entry which is preliminary data.</text>
</comment>
<accession>A0A5B0EDN0</accession>
<evidence type="ECO:0000313" key="2">
    <source>
        <dbReference type="EMBL" id="KAA0977157.1"/>
    </source>
</evidence>
<sequence>MKNQPERPAMIKRAPRAAADESRDPVDTTPPAQTPAPEVIDRPRRRREVTVQFATRVSPEILDLILDLADLAGATQRSVVEAAIQEYAKGKLSR</sequence>
<feature type="region of interest" description="Disordered" evidence="1">
    <location>
        <begin position="1"/>
        <end position="45"/>
    </location>
</feature>
<proteinExistence type="predicted"/>
<dbReference type="Proteomes" id="UP000323856">
    <property type="component" value="Unassembled WGS sequence"/>
</dbReference>
<organism evidence="2 3">
    <name type="scientific">Paeniglutamicibacter gangotriensis</name>
    <dbReference type="NCBI Taxonomy" id="254787"/>
    <lineage>
        <taxon>Bacteria</taxon>
        <taxon>Bacillati</taxon>
        <taxon>Actinomycetota</taxon>
        <taxon>Actinomycetes</taxon>
        <taxon>Micrococcales</taxon>
        <taxon>Micrococcaceae</taxon>
        <taxon>Paeniglutamicibacter</taxon>
    </lineage>
</organism>
<dbReference type="AlphaFoldDB" id="A0A5B0EDN0"/>
<protein>
    <submittedName>
        <fullName evidence="2">Uncharacterized protein</fullName>
    </submittedName>
</protein>
<gene>
    <name evidence="2" type="ORF">FQ154_09680</name>
</gene>
<dbReference type="RefSeq" id="WP_149619541.1">
    <property type="nucleotide sequence ID" value="NZ_VOBL01000008.1"/>
</dbReference>
<evidence type="ECO:0000313" key="3">
    <source>
        <dbReference type="Proteomes" id="UP000323856"/>
    </source>
</evidence>
<evidence type="ECO:0000256" key="1">
    <source>
        <dbReference type="SAM" id="MobiDB-lite"/>
    </source>
</evidence>